<dbReference type="FunFam" id="3.40.50.300:FF:000356">
    <property type="entry name" value="DNA repair protein RecN"/>
    <property type="match status" value="1"/>
</dbReference>
<evidence type="ECO:0000256" key="4">
    <source>
        <dbReference type="ARBA" id="ARBA00022741"/>
    </source>
</evidence>
<name>A0A8J6I1T3_9FIRM</name>
<reference evidence="12" key="1">
    <citation type="submission" date="2020-06" db="EMBL/GenBank/DDBJ databases">
        <title>Novel chitinolytic bacterium.</title>
        <authorList>
            <person name="Ungkulpasvich U."/>
            <person name="Kosugi A."/>
            <person name="Uke A."/>
        </authorList>
    </citation>
    <scope>NUCLEOTIDE SEQUENCE</scope>
    <source>
        <strain evidence="12">UUS1-1</strain>
    </source>
</reference>
<dbReference type="InterPro" id="IPR004604">
    <property type="entry name" value="DNA_recomb/repair_RecN"/>
</dbReference>
<dbReference type="Gene3D" id="3.40.50.300">
    <property type="entry name" value="P-loop containing nucleotide triphosphate hydrolases"/>
    <property type="match status" value="2"/>
</dbReference>
<feature type="domain" description="RecF/RecN/SMC N-terminal" evidence="11">
    <location>
        <begin position="1"/>
        <end position="526"/>
    </location>
</feature>
<dbReference type="GO" id="GO:0006281">
    <property type="term" value="P:DNA repair"/>
    <property type="evidence" value="ECO:0007669"/>
    <property type="project" value="UniProtKB-KW"/>
</dbReference>
<sequence length="581" mass="65225">MLRELMIENFALIDRLSLEFGPGFNVLTGETGAGKSIIIDTVSLLLGGRSSWEQIRAGAESARIEGVFELEERPEIDNLLAGWGIPVGDDRLLVVSREIKMSGRSRCRMNGQNVTVLTLNEVGRLLMDIHGQHEHQSLFSPVFQRALLDRFGGEHLKQEAARVAELYTKWQGVKKELADLEMDEAEEKRRVELYSFQLQEIEAARLQPGEEEELSRERNLLAGAERLYTYVSEAYHRFYGRDDGGAILDHLGTSVEALSRAAEIDPQLRPWVETANRVACEVEEVARELRAYRDQITFDPERLNQVEERLDEIAKLKRKYGPGIPEILDYAAKLRKELASLSDRTARQQELTQQLATLEAELGRAVQALSALRRETADRLETAVMEQLHEVNMGKTVFKVALNRIPDPRDGLEINGEKVAVGKDGIDQVEFMVAPNPGEGLRPLARIASGGELSRLMLVLKVILAEADQIPAMVFDEIDTGIGGRTAQAVAEKLLLLGCTHQVICVTHLPQIASLAHHHYYIEKTTHDERTTIKVRALDQEERVEELARMLGGAEVTTTTREHAREMLQLAATLRSDRNRT</sequence>
<dbReference type="Proteomes" id="UP000657177">
    <property type="component" value="Unassembled WGS sequence"/>
</dbReference>
<dbReference type="AlphaFoldDB" id="A0A8J6I1T3"/>
<gene>
    <name evidence="12" type="primary">recN</name>
    <name evidence="12" type="ORF">G5B42_06205</name>
</gene>
<evidence type="ECO:0000256" key="7">
    <source>
        <dbReference type="ARBA" id="ARBA00023204"/>
    </source>
</evidence>
<keyword evidence="6" id="KW-0067">ATP-binding</keyword>
<dbReference type="InterPro" id="IPR027417">
    <property type="entry name" value="P-loop_NTPase"/>
</dbReference>
<accession>A0A8J6I1T3</accession>
<comment type="caution">
    <text evidence="12">The sequence shown here is derived from an EMBL/GenBank/DDBJ whole genome shotgun (WGS) entry which is preliminary data.</text>
</comment>
<keyword evidence="13" id="KW-1185">Reference proteome</keyword>
<dbReference type="FunFam" id="3.40.50.300:FF:000319">
    <property type="entry name" value="DNA repair protein RecN"/>
    <property type="match status" value="1"/>
</dbReference>
<dbReference type="PANTHER" id="PTHR11059:SF0">
    <property type="entry name" value="DNA REPAIR PROTEIN RECN"/>
    <property type="match status" value="1"/>
</dbReference>
<protein>
    <recommendedName>
        <fullName evidence="3 9">DNA repair protein RecN</fullName>
    </recommendedName>
    <alternativeName>
        <fullName evidence="8 9">Recombination protein N</fullName>
    </alternativeName>
</protein>
<organism evidence="12 13">
    <name type="scientific">Capillibacterium thermochitinicola</name>
    <dbReference type="NCBI Taxonomy" id="2699427"/>
    <lineage>
        <taxon>Bacteria</taxon>
        <taxon>Bacillati</taxon>
        <taxon>Bacillota</taxon>
        <taxon>Capillibacterium</taxon>
    </lineage>
</organism>
<dbReference type="GO" id="GO:0043590">
    <property type="term" value="C:bacterial nucleoid"/>
    <property type="evidence" value="ECO:0007669"/>
    <property type="project" value="TreeGrafter"/>
</dbReference>
<dbReference type="InterPro" id="IPR003395">
    <property type="entry name" value="RecF/RecN/SMC_N"/>
</dbReference>
<feature type="coiled-coil region" evidence="10">
    <location>
        <begin position="331"/>
        <end position="375"/>
    </location>
</feature>
<evidence type="ECO:0000313" key="13">
    <source>
        <dbReference type="Proteomes" id="UP000657177"/>
    </source>
</evidence>
<dbReference type="GO" id="GO:0006310">
    <property type="term" value="P:DNA recombination"/>
    <property type="evidence" value="ECO:0007669"/>
    <property type="project" value="InterPro"/>
</dbReference>
<dbReference type="Pfam" id="PF02463">
    <property type="entry name" value="SMC_N"/>
    <property type="match status" value="1"/>
</dbReference>
<evidence type="ECO:0000259" key="11">
    <source>
        <dbReference type="Pfam" id="PF02463"/>
    </source>
</evidence>
<evidence type="ECO:0000256" key="1">
    <source>
        <dbReference type="ARBA" id="ARBA00003618"/>
    </source>
</evidence>
<dbReference type="CDD" id="cd03241">
    <property type="entry name" value="ABC_RecN"/>
    <property type="match status" value="2"/>
</dbReference>
<evidence type="ECO:0000256" key="3">
    <source>
        <dbReference type="ARBA" id="ARBA00021315"/>
    </source>
</evidence>
<dbReference type="SUPFAM" id="SSF52540">
    <property type="entry name" value="P-loop containing nucleoside triphosphate hydrolases"/>
    <property type="match status" value="1"/>
</dbReference>
<evidence type="ECO:0000256" key="9">
    <source>
        <dbReference type="PIRNR" id="PIRNR003128"/>
    </source>
</evidence>
<dbReference type="NCBIfam" id="TIGR00634">
    <property type="entry name" value="recN"/>
    <property type="match status" value="1"/>
</dbReference>
<dbReference type="PANTHER" id="PTHR11059">
    <property type="entry name" value="DNA REPAIR PROTEIN RECN"/>
    <property type="match status" value="1"/>
</dbReference>
<evidence type="ECO:0000256" key="5">
    <source>
        <dbReference type="ARBA" id="ARBA00022763"/>
    </source>
</evidence>
<dbReference type="GO" id="GO:0009432">
    <property type="term" value="P:SOS response"/>
    <property type="evidence" value="ECO:0007669"/>
    <property type="project" value="TreeGrafter"/>
</dbReference>
<keyword evidence="4" id="KW-0547">Nucleotide-binding</keyword>
<evidence type="ECO:0000256" key="2">
    <source>
        <dbReference type="ARBA" id="ARBA00009441"/>
    </source>
</evidence>
<dbReference type="PIRSF" id="PIRSF003128">
    <property type="entry name" value="RecN"/>
    <property type="match status" value="1"/>
</dbReference>
<evidence type="ECO:0000256" key="10">
    <source>
        <dbReference type="SAM" id="Coils"/>
    </source>
</evidence>
<comment type="function">
    <text evidence="1 9">May be involved in recombinational repair of damaged DNA.</text>
</comment>
<keyword evidence="10" id="KW-0175">Coiled coil</keyword>
<evidence type="ECO:0000313" key="12">
    <source>
        <dbReference type="EMBL" id="MBA2133134.1"/>
    </source>
</evidence>
<keyword evidence="7 9" id="KW-0234">DNA repair</keyword>
<evidence type="ECO:0000256" key="8">
    <source>
        <dbReference type="ARBA" id="ARBA00033408"/>
    </source>
</evidence>
<dbReference type="RefSeq" id="WP_181339589.1">
    <property type="nucleotide sequence ID" value="NZ_JAAKDE010000012.1"/>
</dbReference>
<dbReference type="EMBL" id="JAAKDE010000012">
    <property type="protein sequence ID" value="MBA2133134.1"/>
    <property type="molecule type" value="Genomic_DNA"/>
</dbReference>
<dbReference type="GO" id="GO:0005524">
    <property type="term" value="F:ATP binding"/>
    <property type="evidence" value="ECO:0007669"/>
    <property type="project" value="UniProtKB-KW"/>
</dbReference>
<dbReference type="NCBIfam" id="NF008121">
    <property type="entry name" value="PRK10869.1"/>
    <property type="match status" value="1"/>
</dbReference>
<evidence type="ECO:0000256" key="6">
    <source>
        <dbReference type="ARBA" id="ARBA00022840"/>
    </source>
</evidence>
<proteinExistence type="inferred from homology"/>
<keyword evidence="5 9" id="KW-0227">DNA damage</keyword>
<comment type="similarity">
    <text evidence="2 9">Belongs to the RecN family.</text>
</comment>